<dbReference type="Proteomes" id="UP000064967">
    <property type="component" value="Chromosome"/>
</dbReference>
<reference evidence="1 2" key="1">
    <citation type="submission" date="2015-08" db="EMBL/GenBank/DDBJ databases">
        <authorList>
            <person name="Babu N.S."/>
            <person name="Beckwith C.J."/>
            <person name="Beseler K.G."/>
            <person name="Brison A."/>
            <person name="Carone J.V."/>
            <person name="Caskin T.P."/>
            <person name="Diamond M."/>
            <person name="Durham M.E."/>
            <person name="Foxe J.M."/>
            <person name="Go M."/>
            <person name="Henderson B.A."/>
            <person name="Jones I.B."/>
            <person name="McGettigan J.A."/>
            <person name="Micheletti S.J."/>
            <person name="Nasrallah M.E."/>
            <person name="Ortiz D."/>
            <person name="Piller C.R."/>
            <person name="Privatt S.R."/>
            <person name="Schneider S.L."/>
            <person name="Sharp S."/>
            <person name="Smith T.C."/>
            <person name="Stanton J.D."/>
            <person name="Ullery H.E."/>
            <person name="Wilson R.J."/>
            <person name="Serrano M.G."/>
            <person name="Buck G."/>
            <person name="Lee V."/>
            <person name="Wang Y."/>
            <person name="Carvalho R."/>
            <person name="Voegtly L."/>
            <person name="Shi R."/>
            <person name="Duckworth R."/>
            <person name="Johnson A."/>
            <person name="Loviza R."/>
            <person name="Walstead R."/>
            <person name="Shah Z."/>
            <person name="Kiflezghi M."/>
            <person name="Wade K."/>
            <person name="Ball S.L."/>
            <person name="Bradley K.W."/>
            <person name="Asai D.J."/>
            <person name="Bowman C.A."/>
            <person name="Russell D.A."/>
            <person name="Pope W.H."/>
            <person name="Jacobs-Sera D."/>
            <person name="Hendrix R.W."/>
            <person name="Hatfull G.F."/>
        </authorList>
    </citation>
    <scope>NUCLEOTIDE SEQUENCE [LARGE SCALE GENOMIC DNA]</scope>
    <source>
        <strain evidence="1 2">DSM 27648</strain>
    </source>
</reference>
<dbReference type="KEGG" id="llu:AKJ09_10006"/>
<dbReference type="AlphaFoldDB" id="A0A0K1QC91"/>
<gene>
    <name evidence="1" type="ORF">AKJ09_10006</name>
</gene>
<organism evidence="1 2">
    <name type="scientific">Labilithrix luteola</name>
    <dbReference type="NCBI Taxonomy" id="1391654"/>
    <lineage>
        <taxon>Bacteria</taxon>
        <taxon>Pseudomonadati</taxon>
        <taxon>Myxococcota</taxon>
        <taxon>Polyangia</taxon>
        <taxon>Polyangiales</taxon>
        <taxon>Labilitrichaceae</taxon>
        <taxon>Labilithrix</taxon>
    </lineage>
</organism>
<evidence type="ECO:0000313" key="1">
    <source>
        <dbReference type="EMBL" id="AKV03343.1"/>
    </source>
</evidence>
<name>A0A0K1QC91_9BACT</name>
<protein>
    <submittedName>
        <fullName evidence="1">Uncharacterized protein</fullName>
    </submittedName>
</protein>
<sequence length="113" mass="12319">MASAMEELRRLYLAGETEAALAVAESVRPAPVGTPWPLDTIPLVNMTAQQIMQLPLDPQSGFLLARIDGMTPLKTILDISAMPHESAMHRIEHLVHLGAVRMLVPRSDTPTLS</sequence>
<proteinExistence type="predicted"/>
<dbReference type="EMBL" id="CP012333">
    <property type="protein sequence ID" value="AKV03343.1"/>
    <property type="molecule type" value="Genomic_DNA"/>
</dbReference>
<evidence type="ECO:0000313" key="2">
    <source>
        <dbReference type="Proteomes" id="UP000064967"/>
    </source>
</evidence>
<accession>A0A0K1QC91</accession>
<keyword evidence="2" id="KW-1185">Reference proteome</keyword>